<evidence type="ECO:0000256" key="1">
    <source>
        <dbReference type="ARBA" id="ARBA00010768"/>
    </source>
</evidence>
<dbReference type="SMART" id="SM00128">
    <property type="entry name" value="IPPc"/>
    <property type="match status" value="1"/>
</dbReference>
<comment type="similarity">
    <text evidence="1">Belongs to the inositol polyphosphate 5-phosphatase family.</text>
</comment>
<feature type="domain" description="Inositol polyphosphate-related phosphatase" evidence="4">
    <location>
        <begin position="383"/>
        <end position="722"/>
    </location>
</feature>
<dbReference type="EMBL" id="JAAGAX010000005">
    <property type="protein sequence ID" value="KAF2316313.1"/>
    <property type="molecule type" value="Genomic_DNA"/>
</dbReference>
<dbReference type="SUPFAM" id="SSF56219">
    <property type="entry name" value="DNase I-like"/>
    <property type="match status" value="1"/>
</dbReference>
<keyword evidence="2" id="KW-0378">Hydrolase</keyword>
<accession>A0A6A6MVU3</accession>
<keyword evidence="6" id="KW-1185">Reference proteome</keyword>
<dbReference type="GO" id="GO:0034485">
    <property type="term" value="F:phosphatidylinositol-3,4,5-trisphosphate 5-phosphatase activity"/>
    <property type="evidence" value="ECO:0007669"/>
    <property type="project" value="TreeGrafter"/>
</dbReference>
<dbReference type="AlphaFoldDB" id="A0A6A6MVU3"/>
<dbReference type="GO" id="GO:0004445">
    <property type="term" value="F:inositol-polyphosphate 5-phosphatase activity"/>
    <property type="evidence" value="ECO:0007669"/>
    <property type="project" value="InterPro"/>
</dbReference>
<dbReference type="GO" id="GO:0046856">
    <property type="term" value="P:phosphatidylinositol dephosphorylation"/>
    <property type="evidence" value="ECO:0007669"/>
    <property type="project" value="InterPro"/>
</dbReference>
<dbReference type="InterPro" id="IPR036691">
    <property type="entry name" value="Endo/exonu/phosph_ase_sf"/>
</dbReference>
<comment type="caution">
    <text evidence="5">The sequence shown here is derived from an EMBL/GenBank/DDBJ whole genome shotgun (WGS) entry which is preliminary data.</text>
</comment>
<organism evidence="5 6">
    <name type="scientific">Hevea brasiliensis</name>
    <name type="common">Para rubber tree</name>
    <name type="synonym">Siphonia brasiliensis</name>
    <dbReference type="NCBI Taxonomy" id="3981"/>
    <lineage>
        <taxon>Eukaryota</taxon>
        <taxon>Viridiplantae</taxon>
        <taxon>Streptophyta</taxon>
        <taxon>Embryophyta</taxon>
        <taxon>Tracheophyta</taxon>
        <taxon>Spermatophyta</taxon>
        <taxon>Magnoliopsida</taxon>
        <taxon>eudicotyledons</taxon>
        <taxon>Gunneridae</taxon>
        <taxon>Pentapetalae</taxon>
        <taxon>rosids</taxon>
        <taxon>fabids</taxon>
        <taxon>Malpighiales</taxon>
        <taxon>Euphorbiaceae</taxon>
        <taxon>Crotonoideae</taxon>
        <taxon>Micrandreae</taxon>
        <taxon>Hevea</taxon>
    </lineage>
</organism>
<sequence length="748" mass="85668">MKARRGKRSEAFWPSIVMKKWLNIKPKVYDFSEDEYTETESEDDACSLKDERVNACEDIAHRAQGNQSSFRNQISDAPSKAYSVRHRRGKSETLRVQYINTKEVRVTIGTWNVAGRLPYEDLEIDDWLCTEEPADMLLSDQYQGCHEMPRSQVVNQETVRMEELEEKVQLARNCREEAGSENGKMEQKLDDTGKKIMDEMKKMMCGFFNERNKEVESLETLNSSFQEVVPLNAGNVLGAESSRPIPKWESIIRRTLNKSLQPESKHKCYSAPPSPVLRTSSVADELADEVDALPLEMVNNEYAETAACDFERHELSKVIDIGRSLHFKRIYGIDCDSRLDWPEYSLDVTPQVISSNSKLRRVWSSSARMGFSWAENPLMFSPQNFAVNGNGLRRSHHSSGNLCSMWVEQQERPEVPEVPEVLDSLSDASDKSSEEEDNIFSEVPGEKNNNGFIMDNGNPRPKYVRIVSKQMVGIYISVWVRKRLRRHINNLKVSPVGVGLMGYMGNKGSVSVSLTLFQSRLCFVCSHLTSGQKDGAEQRRNADVYEIIRRTQFSSVFDTNQPQNIPSHDQIFWFGDLNYRLNMSDTEIRKLVGLKQWDELINSDQDILSRNIDPGEHIDNVLCLMESSYMAAKQRTRSGHVFDGWKEGVVNFPPTYKYEINSDRYVGENPKEGEKRRSPAWCDRILWLGKGIKQLSYKRAELSLSDHRPVSSMFLVEVEVLDHRKLQKALNVNSAAVHPVIFLVEDEV</sequence>
<evidence type="ECO:0000313" key="6">
    <source>
        <dbReference type="Proteomes" id="UP000467840"/>
    </source>
</evidence>
<evidence type="ECO:0000313" key="5">
    <source>
        <dbReference type="EMBL" id="KAF2316313.1"/>
    </source>
</evidence>
<dbReference type="PANTHER" id="PTHR45666:SF21">
    <property type="entry name" value="TYPE I INOSITOL POLYPHOSPHATE 5-PHOSPHATASE 2"/>
    <property type="match status" value="1"/>
</dbReference>
<dbReference type="Pfam" id="PF22669">
    <property type="entry name" value="Exo_endo_phos2"/>
    <property type="match status" value="2"/>
</dbReference>
<gene>
    <name evidence="5" type="ORF">GH714_041654</name>
</gene>
<protein>
    <recommendedName>
        <fullName evidence="4">Inositol polyphosphate-related phosphatase domain-containing protein</fullName>
    </recommendedName>
</protein>
<keyword evidence="3" id="KW-0175">Coiled coil</keyword>
<dbReference type="GO" id="GO:0004439">
    <property type="term" value="F:phosphatidylinositol-4,5-bisphosphate 5-phosphatase activity"/>
    <property type="evidence" value="ECO:0007669"/>
    <property type="project" value="TreeGrafter"/>
</dbReference>
<dbReference type="InterPro" id="IPR000300">
    <property type="entry name" value="IPPc"/>
</dbReference>
<name>A0A6A6MVU3_HEVBR</name>
<dbReference type="Gene3D" id="3.60.10.10">
    <property type="entry name" value="Endonuclease/exonuclease/phosphatase"/>
    <property type="match status" value="2"/>
</dbReference>
<proteinExistence type="inferred from homology"/>
<dbReference type="PANTHER" id="PTHR45666">
    <property type="entry name" value="TYPE IV INOSITOL POLYPHOSPHATE 5-PHOSPHATASE 9"/>
    <property type="match status" value="1"/>
</dbReference>
<evidence type="ECO:0000256" key="3">
    <source>
        <dbReference type="SAM" id="Coils"/>
    </source>
</evidence>
<dbReference type="Proteomes" id="UP000467840">
    <property type="component" value="Chromosome 15"/>
</dbReference>
<evidence type="ECO:0000259" key="4">
    <source>
        <dbReference type="SMART" id="SM00128"/>
    </source>
</evidence>
<reference evidence="5 6" key="1">
    <citation type="journal article" date="2020" name="Mol. Plant">
        <title>The Chromosome-Based Rubber Tree Genome Provides New Insights into Spurge Genome Evolution and Rubber Biosynthesis.</title>
        <authorList>
            <person name="Liu J."/>
            <person name="Shi C."/>
            <person name="Shi C.C."/>
            <person name="Li W."/>
            <person name="Zhang Q.J."/>
            <person name="Zhang Y."/>
            <person name="Li K."/>
            <person name="Lu H.F."/>
            <person name="Shi C."/>
            <person name="Zhu S.T."/>
            <person name="Xiao Z.Y."/>
            <person name="Nan H."/>
            <person name="Yue Y."/>
            <person name="Zhu X.G."/>
            <person name="Wu Y."/>
            <person name="Hong X.N."/>
            <person name="Fan G.Y."/>
            <person name="Tong Y."/>
            <person name="Zhang D."/>
            <person name="Mao C.L."/>
            <person name="Liu Y.L."/>
            <person name="Hao S.J."/>
            <person name="Liu W.Q."/>
            <person name="Lv M.Q."/>
            <person name="Zhang H.B."/>
            <person name="Liu Y."/>
            <person name="Hu-Tang G.R."/>
            <person name="Wang J.P."/>
            <person name="Wang J.H."/>
            <person name="Sun Y.H."/>
            <person name="Ni S.B."/>
            <person name="Chen W.B."/>
            <person name="Zhang X.C."/>
            <person name="Jiao Y.N."/>
            <person name="Eichler E.E."/>
            <person name="Li G.H."/>
            <person name="Liu X."/>
            <person name="Gao L.Z."/>
        </authorList>
    </citation>
    <scope>NUCLEOTIDE SEQUENCE [LARGE SCALE GENOMIC DNA]</scope>
    <source>
        <strain evidence="6">cv. GT1</strain>
        <tissue evidence="5">Leaf</tissue>
    </source>
</reference>
<dbReference type="InterPro" id="IPR045849">
    <property type="entry name" value="IP5P_plant"/>
</dbReference>
<feature type="coiled-coil region" evidence="3">
    <location>
        <begin position="154"/>
        <end position="181"/>
    </location>
</feature>
<evidence type="ECO:0000256" key="2">
    <source>
        <dbReference type="ARBA" id="ARBA00022801"/>
    </source>
</evidence>